<reference evidence="1" key="1">
    <citation type="submission" date="2020-10" db="EMBL/GenBank/DDBJ databases">
        <authorList>
            <person name="Gilroy R."/>
        </authorList>
    </citation>
    <scope>NUCLEOTIDE SEQUENCE</scope>
    <source>
        <strain evidence="1">CHK154-7741</strain>
    </source>
</reference>
<evidence type="ECO:0000313" key="2">
    <source>
        <dbReference type="Proteomes" id="UP000886748"/>
    </source>
</evidence>
<proteinExistence type="predicted"/>
<sequence>MKDKILQLCKRLNKFSLENLEILSEIPKSNLFPLLDEFVKEGKLITKNGEYIYCKQNPVIQNYSIFKLYPAVVTDTVIRCFCEDIKTIKTSNIANIGEDQVQKFYTIFRTLIYQRQKRQLDSYYLKQPQKARHRKFFNKEVYLYFYFNQIFVSETLLKSEDDKMFSSKEKAEFTTIYCYLSRNLTHNTNANNLSYKIAETLWRRKRGFKDLYFDLKSLVQH</sequence>
<protein>
    <submittedName>
        <fullName evidence="1">Uncharacterized protein</fullName>
    </submittedName>
</protein>
<organism evidence="1 2">
    <name type="scientific">Candidatus Limenecus avicola</name>
    <dbReference type="NCBI Taxonomy" id="2840847"/>
    <lineage>
        <taxon>Bacteria</taxon>
        <taxon>Bacillati</taxon>
        <taxon>Bacillota</taxon>
        <taxon>Clostridia</taxon>
        <taxon>Eubacteriales</taxon>
        <taxon>Clostridiaceae</taxon>
        <taxon>Clostridiaceae incertae sedis</taxon>
        <taxon>Candidatus Limenecus</taxon>
    </lineage>
</organism>
<gene>
    <name evidence="1" type="ORF">IAD26_05495</name>
</gene>
<dbReference type="AlphaFoldDB" id="A0A9D1N0J5"/>
<dbReference type="EMBL" id="DVOD01000041">
    <property type="protein sequence ID" value="HIU92572.1"/>
    <property type="molecule type" value="Genomic_DNA"/>
</dbReference>
<reference evidence="1" key="2">
    <citation type="journal article" date="2021" name="PeerJ">
        <title>Extensive microbial diversity within the chicken gut microbiome revealed by metagenomics and culture.</title>
        <authorList>
            <person name="Gilroy R."/>
            <person name="Ravi A."/>
            <person name="Getino M."/>
            <person name="Pursley I."/>
            <person name="Horton D.L."/>
            <person name="Alikhan N.F."/>
            <person name="Baker D."/>
            <person name="Gharbi K."/>
            <person name="Hall N."/>
            <person name="Watson M."/>
            <person name="Adriaenssens E.M."/>
            <person name="Foster-Nyarko E."/>
            <person name="Jarju S."/>
            <person name="Secka A."/>
            <person name="Antonio M."/>
            <person name="Oren A."/>
            <person name="Chaudhuri R.R."/>
            <person name="La Ragione R."/>
            <person name="Hildebrand F."/>
            <person name="Pallen M.J."/>
        </authorList>
    </citation>
    <scope>NUCLEOTIDE SEQUENCE</scope>
    <source>
        <strain evidence="1">CHK154-7741</strain>
    </source>
</reference>
<dbReference type="Proteomes" id="UP000886748">
    <property type="component" value="Unassembled WGS sequence"/>
</dbReference>
<accession>A0A9D1N0J5</accession>
<comment type="caution">
    <text evidence="1">The sequence shown here is derived from an EMBL/GenBank/DDBJ whole genome shotgun (WGS) entry which is preliminary data.</text>
</comment>
<name>A0A9D1N0J5_9CLOT</name>
<evidence type="ECO:0000313" key="1">
    <source>
        <dbReference type="EMBL" id="HIU92572.1"/>
    </source>
</evidence>